<dbReference type="InterPro" id="IPR002052">
    <property type="entry name" value="DNA_methylase_N6_adenine_CS"/>
</dbReference>
<dbReference type="PANTHER" id="PTHR13200:SF0">
    <property type="entry name" value="EEF1A LYSINE METHYLTRANSFERASE 1"/>
    <property type="match status" value="1"/>
</dbReference>
<dbReference type="EC" id="2.1.1.-" evidence="5"/>
<keyword evidence="2 5" id="KW-0963">Cytoplasm</keyword>
<keyword evidence="3 5" id="KW-0489">Methyltransferase</keyword>
<proteinExistence type="inferred from homology"/>
<comment type="function">
    <text evidence="5">S-adenosyl-L-methionine-dependent protein-lysine N-methyltransferase that methylates elongation factor 1-alpha.</text>
</comment>
<dbReference type="PROSITE" id="PS00092">
    <property type="entry name" value="N6_MTASE"/>
    <property type="match status" value="1"/>
</dbReference>
<dbReference type="EMBL" id="JAODUO010000582">
    <property type="protein sequence ID" value="KAK2177731.1"/>
    <property type="molecule type" value="Genomic_DNA"/>
</dbReference>
<dbReference type="PANTHER" id="PTHR13200">
    <property type="entry name" value="EEF1A LYSINE METHYLTRANSFERASE 1"/>
    <property type="match status" value="1"/>
</dbReference>
<dbReference type="GO" id="GO:0003676">
    <property type="term" value="F:nucleic acid binding"/>
    <property type="evidence" value="ECO:0007669"/>
    <property type="project" value="InterPro"/>
</dbReference>
<dbReference type="GO" id="GO:0032259">
    <property type="term" value="P:methylation"/>
    <property type="evidence" value="ECO:0007669"/>
    <property type="project" value="UniProtKB-KW"/>
</dbReference>
<keyword evidence="7" id="KW-1185">Reference proteome</keyword>
<comment type="similarity">
    <text evidence="5">Belongs to the class I-like SAM-binding methyltransferase superfamily. EFM5 family.</text>
</comment>
<dbReference type="GO" id="GO:0005737">
    <property type="term" value="C:cytoplasm"/>
    <property type="evidence" value="ECO:0007669"/>
    <property type="project" value="UniProtKB-SubCell"/>
</dbReference>
<organism evidence="6 7">
    <name type="scientific">Ridgeia piscesae</name>
    <name type="common">Tubeworm</name>
    <dbReference type="NCBI Taxonomy" id="27915"/>
    <lineage>
        <taxon>Eukaryota</taxon>
        <taxon>Metazoa</taxon>
        <taxon>Spiralia</taxon>
        <taxon>Lophotrochozoa</taxon>
        <taxon>Annelida</taxon>
        <taxon>Polychaeta</taxon>
        <taxon>Sedentaria</taxon>
        <taxon>Canalipalpata</taxon>
        <taxon>Sabellida</taxon>
        <taxon>Siboglinidae</taxon>
        <taxon>Ridgeia</taxon>
    </lineage>
</organism>
<name>A0AAD9NRB6_RIDPI</name>
<sequence>MEECDGGVASELSSETLQALLEFERKQGAMNLSHVTDLLLPEEEEAEVAEMPSEDWQLSQFWYTEKTAEVLATEASSVGTRIACVSCPTLYTALLPVKPETCEVVLFEYDTRFNKFGKNFVFYDYNEPLRVDAVHHHNYDLVVADPPFLSDECLRKTSETIKLLTNDNILLLTGAIMEESAKNLLGLTRCNFRPLHTNNLANDFLCYTNYTSTHLNQ</sequence>
<comment type="caution">
    <text evidence="6">The sequence shown here is derived from an EMBL/GenBank/DDBJ whole genome shotgun (WGS) entry which is preliminary data.</text>
</comment>
<dbReference type="Proteomes" id="UP001209878">
    <property type="component" value="Unassembled WGS sequence"/>
</dbReference>
<gene>
    <name evidence="6" type="ORF">NP493_582g01036</name>
</gene>
<dbReference type="GO" id="GO:0016279">
    <property type="term" value="F:protein-lysine N-methyltransferase activity"/>
    <property type="evidence" value="ECO:0007669"/>
    <property type="project" value="UniProtKB-UniRule"/>
</dbReference>
<dbReference type="InterPro" id="IPR019369">
    <property type="entry name" value="Efm5/EEF1AKMT1"/>
</dbReference>
<evidence type="ECO:0000256" key="2">
    <source>
        <dbReference type="ARBA" id="ARBA00022490"/>
    </source>
</evidence>
<dbReference type="AlphaFoldDB" id="A0AAD9NRB6"/>
<dbReference type="HAMAP" id="MF_03187">
    <property type="entry name" value="Methyltr_EFM5"/>
    <property type="match status" value="1"/>
</dbReference>
<evidence type="ECO:0000256" key="5">
    <source>
        <dbReference type="HAMAP-Rule" id="MF_03187"/>
    </source>
</evidence>
<dbReference type="Pfam" id="PF10237">
    <property type="entry name" value="N6-adenineMlase"/>
    <property type="match status" value="1"/>
</dbReference>
<protein>
    <recommendedName>
        <fullName evidence="5">Protein-lysine N-methyltransferase NP493_582g01036</fullName>
        <ecNumber evidence="5">2.1.1.-</ecNumber>
    </recommendedName>
</protein>
<dbReference type="InterPro" id="IPR041370">
    <property type="entry name" value="Mlase_EEF1AKMT1/ZCCHC4"/>
</dbReference>
<evidence type="ECO:0000256" key="4">
    <source>
        <dbReference type="ARBA" id="ARBA00022679"/>
    </source>
</evidence>
<accession>A0AAD9NRB6</accession>
<comment type="subcellular location">
    <subcellularLocation>
        <location evidence="1 5">Cytoplasm</location>
    </subcellularLocation>
</comment>
<reference evidence="6" key="1">
    <citation type="journal article" date="2023" name="Mol. Biol. Evol.">
        <title>Third-Generation Sequencing Reveals the Adaptive Role of the Epigenome in Three Deep-Sea Polychaetes.</title>
        <authorList>
            <person name="Perez M."/>
            <person name="Aroh O."/>
            <person name="Sun Y."/>
            <person name="Lan Y."/>
            <person name="Juniper S.K."/>
            <person name="Young C.R."/>
            <person name="Angers B."/>
            <person name="Qian P.Y."/>
        </authorList>
    </citation>
    <scope>NUCLEOTIDE SEQUENCE</scope>
    <source>
        <strain evidence="6">R07B-5</strain>
    </source>
</reference>
<keyword evidence="4 5" id="KW-0808">Transferase</keyword>
<evidence type="ECO:0000313" key="7">
    <source>
        <dbReference type="Proteomes" id="UP001209878"/>
    </source>
</evidence>
<evidence type="ECO:0000256" key="3">
    <source>
        <dbReference type="ARBA" id="ARBA00022603"/>
    </source>
</evidence>
<evidence type="ECO:0000313" key="6">
    <source>
        <dbReference type="EMBL" id="KAK2177731.1"/>
    </source>
</evidence>
<evidence type="ECO:0000256" key="1">
    <source>
        <dbReference type="ARBA" id="ARBA00004496"/>
    </source>
</evidence>